<proteinExistence type="predicted"/>
<accession>A0A1I7YRF3</accession>
<dbReference type="WBParaSite" id="L893_g1907.t1">
    <property type="protein sequence ID" value="L893_g1907.t1"/>
    <property type="gene ID" value="L893_g1907"/>
</dbReference>
<evidence type="ECO:0000259" key="3">
    <source>
        <dbReference type="PROSITE" id="PS50157"/>
    </source>
</evidence>
<evidence type="ECO:0000256" key="2">
    <source>
        <dbReference type="SAM" id="MobiDB-lite"/>
    </source>
</evidence>
<dbReference type="InterPro" id="IPR013087">
    <property type="entry name" value="Znf_C2H2_type"/>
</dbReference>
<evidence type="ECO:0000256" key="1">
    <source>
        <dbReference type="PROSITE-ProRule" id="PRU00042"/>
    </source>
</evidence>
<dbReference type="PROSITE" id="PS50157">
    <property type="entry name" value="ZINC_FINGER_C2H2_2"/>
    <property type="match status" value="1"/>
</dbReference>
<dbReference type="PROSITE" id="PS00028">
    <property type="entry name" value="ZINC_FINGER_C2H2_1"/>
    <property type="match status" value="1"/>
</dbReference>
<dbReference type="GO" id="GO:0008270">
    <property type="term" value="F:zinc ion binding"/>
    <property type="evidence" value="ECO:0007669"/>
    <property type="project" value="UniProtKB-KW"/>
</dbReference>
<feature type="domain" description="C2H2-type" evidence="3">
    <location>
        <begin position="238"/>
        <end position="265"/>
    </location>
</feature>
<protein>
    <submittedName>
        <fullName evidence="5">C2H2-type domain-containing protein</fullName>
    </submittedName>
</protein>
<feature type="compositionally biased region" description="Acidic residues" evidence="2">
    <location>
        <begin position="25"/>
        <end position="41"/>
    </location>
</feature>
<keyword evidence="1" id="KW-0863">Zinc-finger</keyword>
<feature type="compositionally biased region" description="Polar residues" evidence="2">
    <location>
        <begin position="110"/>
        <end position="120"/>
    </location>
</feature>
<evidence type="ECO:0000313" key="5">
    <source>
        <dbReference type="WBParaSite" id="L893_g1907.t1"/>
    </source>
</evidence>
<reference evidence="5" key="1">
    <citation type="submission" date="2016-11" db="UniProtKB">
        <authorList>
            <consortium name="WormBaseParasite"/>
        </authorList>
    </citation>
    <scope>IDENTIFICATION</scope>
</reference>
<dbReference type="Proteomes" id="UP000095287">
    <property type="component" value="Unplaced"/>
</dbReference>
<organism evidence="4 5">
    <name type="scientific">Steinernema glaseri</name>
    <dbReference type="NCBI Taxonomy" id="37863"/>
    <lineage>
        <taxon>Eukaryota</taxon>
        <taxon>Metazoa</taxon>
        <taxon>Ecdysozoa</taxon>
        <taxon>Nematoda</taxon>
        <taxon>Chromadorea</taxon>
        <taxon>Rhabditida</taxon>
        <taxon>Tylenchina</taxon>
        <taxon>Panagrolaimomorpha</taxon>
        <taxon>Strongyloidoidea</taxon>
        <taxon>Steinernematidae</taxon>
        <taxon>Steinernema</taxon>
    </lineage>
</organism>
<keyword evidence="4" id="KW-1185">Reference proteome</keyword>
<name>A0A1I7YRF3_9BILA</name>
<keyword evidence="1" id="KW-0862">Zinc</keyword>
<evidence type="ECO:0000313" key="4">
    <source>
        <dbReference type="Proteomes" id="UP000095287"/>
    </source>
</evidence>
<sequence length="418" mass="47579">PRNPASPVVERDEEDDISSVSSVSSEEEMDLDDENTIDAESGEERIRPGCFPHEGLPVANEGALLEPQSSRNEMAEDSDEDESDEDEGRSMSFGNAVSSGEETDAENSDMAGTSCSFNPSATQKANAEQLAIWKCLECRKMIRGVWYNRQHHIESHEKLRLCCPVTECSAKVASTLLSRHLKKVHSTTRSSLVVEQRAELKRQQNENNQKAMECEMKYFPPSSFASFAETSGRNKVNTTCRKCGKSYAAVHLRRDHVATHLNLKTHCPFLGCNHSGTMESIRQHLSGVHEKTLAKLTVEERGRFEEARKKFYKDVDAAMGDYFPEQTEEKSPFCKKCGKKASELLQRREHVAAHLKAKIPCPFRYCTYSGRVMTMFGHFNYKHKTNLQKLTEEQRCRFEESRRKLREQVDAVMDKYFP</sequence>
<dbReference type="SMART" id="SM00355">
    <property type="entry name" value="ZnF_C2H2"/>
    <property type="match status" value="6"/>
</dbReference>
<feature type="region of interest" description="Disordered" evidence="2">
    <location>
        <begin position="1"/>
        <end position="120"/>
    </location>
</feature>
<keyword evidence="1" id="KW-0479">Metal-binding</keyword>
<dbReference type="AlphaFoldDB" id="A0A1I7YRF3"/>
<feature type="compositionally biased region" description="Acidic residues" evidence="2">
    <location>
        <begin position="75"/>
        <end position="87"/>
    </location>
</feature>